<accession>A0A498KT65</accession>
<evidence type="ECO:0000313" key="1">
    <source>
        <dbReference type="EMBL" id="RXI09574.1"/>
    </source>
</evidence>
<comment type="caution">
    <text evidence="1">The sequence shown here is derived from an EMBL/GenBank/DDBJ whole genome shotgun (WGS) entry which is preliminary data.</text>
</comment>
<dbReference type="AlphaFoldDB" id="A0A498KT65"/>
<dbReference type="EMBL" id="RDQH01000308">
    <property type="protein sequence ID" value="RXI09574.1"/>
    <property type="molecule type" value="Genomic_DNA"/>
</dbReference>
<proteinExistence type="predicted"/>
<sequence>VPKVVAEGEQLLGSACISCLCRRPLALRGCLVDHYSGCCAVGIAMVPYGGKGAILALVNLEERRHGAMSRSLSVGLCPST</sequence>
<organism evidence="1 2">
    <name type="scientific">Malus domestica</name>
    <name type="common">Apple</name>
    <name type="synonym">Pyrus malus</name>
    <dbReference type="NCBI Taxonomy" id="3750"/>
    <lineage>
        <taxon>Eukaryota</taxon>
        <taxon>Viridiplantae</taxon>
        <taxon>Streptophyta</taxon>
        <taxon>Embryophyta</taxon>
        <taxon>Tracheophyta</taxon>
        <taxon>Spermatophyta</taxon>
        <taxon>Magnoliopsida</taxon>
        <taxon>eudicotyledons</taxon>
        <taxon>Gunneridae</taxon>
        <taxon>Pentapetalae</taxon>
        <taxon>rosids</taxon>
        <taxon>fabids</taxon>
        <taxon>Rosales</taxon>
        <taxon>Rosaceae</taxon>
        <taxon>Amygdaloideae</taxon>
        <taxon>Maleae</taxon>
        <taxon>Malus</taxon>
    </lineage>
</organism>
<name>A0A498KT65_MALDO</name>
<evidence type="ECO:0000313" key="2">
    <source>
        <dbReference type="Proteomes" id="UP000290289"/>
    </source>
</evidence>
<reference evidence="1 2" key="1">
    <citation type="submission" date="2018-10" db="EMBL/GenBank/DDBJ databases">
        <title>A high-quality apple genome assembly.</title>
        <authorList>
            <person name="Hu J."/>
        </authorList>
    </citation>
    <scope>NUCLEOTIDE SEQUENCE [LARGE SCALE GENOMIC DNA]</scope>
    <source>
        <strain evidence="2">cv. HFTH1</strain>
        <tissue evidence="1">Young leaf</tissue>
    </source>
</reference>
<feature type="non-terminal residue" evidence="1">
    <location>
        <position position="1"/>
    </location>
</feature>
<dbReference type="Proteomes" id="UP000290289">
    <property type="component" value="Unassembled WGS sequence"/>
</dbReference>
<keyword evidence="2" id="KW-1185">Reference proteome</keyword>
<protein>
    <submittedName>
        <fullName evidence="1">Uncharacterized protein</fullName>
    </submittedName>
</protein>
<gene>
    <name evidence="1" type="ORF">DVH24_032735</name>
</gene>